<feature type="transmembrane region" description="Helical" evidence="2">
    <location>
        <begin position="51"/>
        <end position="70"/>
    </location>
</feature>
<comment type="caution">
    <text evidence="3">The sequence shown here is derived from an EMBL/GenBank/DDBJ whole genome shotgun (WGS) entry which is preliminary data.</text>
</comment>
<evidence type="ECO:0000256" key="2">
    <source>
        <dbReference type="SAM" id="Phobius"/>
    </source>
</evidence>
<keyword evidence="2" id="KW-0812">Transmembrane</keyword>
<feature type="transmembrane region" description="Helical" evidence="2">
    <location>
        <begin position="28"/>
        <end position="45"/>
    </location>
</feature>
<dbReference type="Proteomes" id="UP000055024">
    <property type="component" value="Unassembled WGS sequence"/>
</dbReference>
<evidence type="ECO:0000313" key="3">
    <source>
        <dbReference type="EMBL" id="KRZ01939.1"/>
    </source>
</evidence>
<dbReference type="OrthoDB" id="5919863at2759"/>
<protein>
    <submittedName>
        <fullName evidence="3">Uncharacterized protein</fullName>
    </submittedName>
</protein>
<proteinExistence type="predicted"/>
<evidence type="ECO:0000313" key="4">
    <source>
        <dbReference type="Proteomes" id="UP000055024"/>
    </source>
</evidence>
<feature type="region of interest" description="Disordered" evidence="1">
    <location>
        <begin position="73"/>
        <end position="132"/>
    </location>
</feature>
<sequence length="240" mass="26610">ITKRRKKKEATVSRPVLEDQKRVTVERVCVVGSVCVCCFVLVIYGGGHCCYLLITIVLLLCLLNAGMLPTKRELGKRSGRAGSSRTDNADAETDPQVDTGASSLSDDRGNSPVEATNEPTRESGSVPTCRPSTESAVRFQECLCGAVTGRNGPRRFYEQLGYDSKFRQRKCISLHYIQPDYQLPQRSFRMKPRNPRFFSCIGRITFSNCGKVTVTELKKATAEATINKRNITVLIDTGSF</sequence>
<accession>A0A0V1GVB7</accession>
<feature type="non-terminal residue" evidence="3">
    <location>
        <position position="1"/>
    </location>
</feature>
<keyword evidence="2" id="KW-0472">Membrane</keyword>
<dbReference type="AlphaFoldDB" id="A0A0V1GVB7"/>
<gene>
    <name evidence="3" type="ORF">T11_17373</name>
</gene>
<name>A0A0V1GVB7_9BILA</name>
<keyword evidence="2" id="KW-1133">Transmembrane helix</keyword>
<organism evidence="3 4">
    <name type="scientific">Trichinella zimbabwensis</name>
    <dbReference type="NCBI Taxonomy" id="268475"/>
    <lineage>
        <taxon>Eukaryota</taxon>
        <taxon>Metazoa</taxon>
        <taxon>Ecdysozoa</taxon>
        <taxon>Nematoda</taxon>
        <taxon>Enoplea</taxon>
        <taxon>Dorylaimia</taxon>
        <taxon>Trichinellida</taxon>
        <taxon>Trichinellidae</taxon>
        <taxon>Trichinella</taxon>
    </lineage>
</organism>
<keyword evidence="4" id="KW-1185">Reference proteome</keyword>
<reference evidence="3 4" key="1">
    <citation type="submission" date="2015-01" db="EMBL/GenBank/DDBJ databases">
        <title>Evolution of Trichinella species and genotypes.</title>
        <authorList>
            <person name="Korhonen P.K."/>
            <person name="Edoardo P."/>
            <person name="Giuseppe L.R."/>
            <person name="Gasser R.B."/>
        </authorList>
    </citation>
    <scope>NUCLEOTIDE SEQUENCE [LARGE SCALE GENOMIC DNA]</scope>
    <source>
        <strain evidence="3">ISS1029</strain>
    </source>
</reference>
<evidence type="ECO:0000256" key="1">
    <source>
        <dbReference type="SAM" id="MobiDB-lite"/>
    </source>
</evidence>
<dbReference type="EMBL" id="JYDP01000252">
    <property type="protein sequence ID" value="KRZ01939.1"/>
    <property type="molecule type" value="Genomic_DNA"/>
</dbReference>
<feature type="compositionally biased region" description="Polar residues" evidence="1">
    <location>
        <begin position="113"/>
        <end position="132"/>
    </location>
</feature>